<dbReference type="PROSITE" id="PS00330">
    <property type="entry name" value="HEMOLYSIN_CALCIUM"/>
    <property type="match status" value="1"/>
</dbReference>
<gene>
    <name evidence="3" type="ORF">NIES23_24930</name>
</gene>
<name>A0A1Z4KL60_ANAVA</name>
<dbReference type="InterPro" id="IPR001343">
    <property type="entry name" value="Hemolysn_Ca-bd"/>
</dbReference>
<dbReference type="InterPro" id="IPR011049">
    <property type="entry name" value="Serralysin-like_metalloprot_C"/>
</dbReference>
<evidence type="ECO:0000256" key="1">
    <source>
        <dbReference type="ARBA" id="ARBA00004613"/>
    </source>
</evidence>
<protein>
    <recommendedName>
        <fullName evidence="5">Hemolysin-type calcium-binding region protein</fullName>
    </recommendedName>
</protein>
<evidence type="ECO:0008006" key="5">
    <source>
        <dbReference type="Google" id="ProtNLM"/>
    </source>
</evidence>
<dbReference type="GO" id="GO:0005576">
    <property type="term" value="C:extracellular region"/>
    <property type="evidence" value="ECO:0007669"/>
    <property type="project" value="UniProtKB-SubCell"/>
</dbReference>
<dbReference type="Pfam" id="PF00353">
    <property type="entry name" value="HemolysinCabind"/>
    <property type="match status" value="4"/>
</dbReference>
<reference evidence="3 4" key="1">
    <citation type="submission" date="2017-06" db="EMBL/GenBank/DDBJ databases">
        <title>Genome sequencing of cyanobaciteial culture collection at National Institute for Environmental Studies (NIES).</title>
        <authorList>
            <person name="Hirose Y."/>
            <person name="Shimura Y."/>
            <person name="Fujisawa T."/>
            <person name="Nakamura Y."/>
            <person name="Kawachi M."/>
        </authorList>
    </citation>
    <scope>NUCLEOTIDE SEQUENCE [LARGE SCALE GENOMIC DNA]</scope>
    <source>
        <strain evidence="3 4">NIES-23</strain>
    </source>
</reference>
<dbReference type="InterPro" id="IPR050557">
    <property type="entry name" value="RTX_toxin/Mannuronan_C5-epim"/>
</dbReference>
<evidence type="ECO:0000313" key="3">
    <source>
        <dbReference type="EMBL" id="BAY69698.1"/>
    </source>
</evidence>
<comment type="subcellular location">
    <subcellularLocation>
        <location evidence="1">Secreted</location>
    </subcellularLocation>
</comment>
<sequence>MYNTIIGTPFNDRLVGTMVDDLIVALQGDDQIIGSAGNDFIVGDIGIDTVDYSELGQAVTLQATGIVQKGRAGTDTLNGIETIIGAKGQANTIDASTTTGSTTSVSVNLSANSLIVNGVPTTSPLNFTVQRFVNVIGTAQNDSIIGDNNNNLLIGGQGNDEIFGLNGNDTVQGGAGDDVIGGGSRSSLATSRLGDGNDIVQGEGGNDVLIGGTGNDTIDGGADLDTADYSNVGTAIALQASGIVNKGAAGTDQILNIETIIGATRQANTIDGSTGTSTTTSFNVNLSTNSLIVNGVPVLGTLNFNVQNFVNVTGTSQVDTIVGNNQGNLLIGGRGNDQISGLGGKDTIIGVDPNSRQPGINEVDTLTGGADPDKFVLGDATKPYYVGGGGFAGLNDFALITDFQTGQDQIQLKKLDGYIFGSNYIAIASPFSLDSSKAFDDSVLVATANQIVKGNGVYDASSQSDLTSSSIFARFDIISIFSTSYSVSDIHFV</sequence>
<keyword evidence="2" id="KW-0964">Secreted</keyword>
<dbReference type="PANTHER" id="PTHR38340:SF1">
    <property type="entry name" value="S-LAYER PROTEIN"/>
    <property type="match status" value="1"/>
</dbReference>
<accession>A0A1Z4KL60</accession>
<dbReference type="Gene3D" id="2.150.10.10">
    <property type="entry name" value="Serralysin-like metalloprotease, C-terminal"/>
    <property type="match status" value="4"/>
</dbReference>
<evidence type="ECO:0000256" key="2">
    <source>
        <dbReference type="ARBA" id="ARBA00022525"/>
    </source>
</evidence>
<organism evidence="3 4">
    <name type="scientific">Trichormus variabilis NIES-23</name>
    <dbReference type="NCBI Taxonomy" id="1973479"/>
    <lineage>
        <taxon>Bacteria</taxon>
        <taxon>Bacillati</taxon>
        <taxon>Cyanobacteriota</taxon>
        <taxon>Cyanophyceae</taxon>
        <taxon>Nostocales</taxon>
        <taxon>Nostocaceae</taxon>
        <taxon>Trichormus</taxon>
    </lineage>
</organism>
<dbReference type="GO" id="GO:0005509">
    <property type="term" value="F:calcium ion binding"/>
    <property type="evidence" value="ECO:0007669"/>
    <property type="project" value="InterPro"/>
</dbReference>
<dbReference type="PRINTS" id="PR00313">
    <property type="entry name" value="CABNDNGRPT"/>
</dbReference>
<evidence type="ECO:0000313" key="4">
    <source>
        <dbReference type="Proteomes" id="UP000217507"/>
    </source>
</evidence>
<dbReference type="PANTHER" id="PTHR38340">
    <property type="entry name" value="S-LAYER PROTEIN"/>
    <property type="match status" value="1"/>
</dbReference>
<dbReference type="SUPFAM" id="SSF51120">
    <property type="entry name" value="beta-Roll"/>
    <property type="match status" value="4"/>
</dbReference>
<dbReference type="EMBL" id="AP018216">
    <property type="protein sequence ID" value="BAY69698.1"/>
    <property type="molecule type" value="Genomic_DNA"/>
</dbReference>
<dbReference type="InterPro" id="IPR018511">
    <property type="entry name" value="Hemolysin-typ_Ca-bd_CS"/>
</dbReference>
<proteinExistence type="predicted"/>
<dbReference type="Proteomes" id="UP000217507">
    <property type="component" value="Chromosome"/>
</dbReference>
<dbReference type="AlphaFoldDB" id="A0A1Z4KL60"/>